<dbReference type="GO" id="GO:0016787">
    <property type="term" value="F:hydrolase activity"/>
    <property type="evidence" value="ECO:0007669"/>
    <property type="project" value="UniProtKB-KW"/>
</dbReference>
<name>A0A565CBR1_9BRAS</name>
<dbReference type="EMBL" id="CABITT030000007">
    <property type="protein sequence ID" value="VVB11029.1"/>
    <property type="molecule type" value="Genomic_DNA"/>
</dbReference>
<evidence type="ECO:0000256" key="1">
    <source>
        <dbReference type="ARBA" id="ARBA00004613"/>
    </source>
</evidence>
<sequence>MLEISPLLIRITVADRSCCTVEPGKELCLLNGRICPDRTKYIFWDNVHTTDVINAVIANSTFDGVNTSPFSISQLVN</sequence>
<keyword evidence="3" id="KW-0964">Secreted</keyword>
<dbReference type="AlphaFoldDB" id="A0A565CBR1"/>
<dbReference type="GO" id="GO:0005576">
    <property type="term" value="C:extracellular region"/>
    <property type="evidence" value="ECO:0007669"/>
    <property type="project" value="UniProtKB-SubCell"/>
</dbReference>
<keyword evidence="7" id="KW-0443">Lipid metabolism</keyword>
<organism evidence="8 9">
    <name type="scientific">Arabis nemorensis</name>
    <dbReference type="NCBI Taxonomy" id="586526"/>
    <lineage>
        <taxon>Eukaryota</taxon>
        <taxon>Viridiplantae</taxon>
        <taxon>Streptophyta</taxon>
        <taxon>Embryophyta</taxon>
        <taxon>Tracheophyta</taxon>
        <taxon>Spermatophyta</taxon>
        <taxon>Magnoliopsida</taxon>
        <taxon>eudicotyledons</taxon>
        <taxon>Gunneridae</taxon>
        <taxon>Pentapetalae</taxon>
        <taxon>rosids</taxon>
        <taxon>malvids</taxon>
        <taxon>Brassicales</taxon>
        <taxon>Brassicaceae</taxon>
        <taxon>Arabideae</taxon>
        <taxon>Arabis</taxon>
    </lineage>
</organism>
<gene>
    <name evidence="8" type="ORF">ANE_LOCUS21473</name>
</gene>
<evidence type="ECO:0008006" key="10">
    <source>
        <dbReference type="Google" id="ProtNLM"/>
    </source>
</evidence>
<dbReference type="PANTHER" id="PTHR45650">
    <property type="entry name" value="GDSL-LIKE LIPASE/ACYLHYDROLASE-RELATED"/>
    <property type="match status" value="1"/>
</dbReference>
<keyword evidence="5" id="KW-0378">Hydrolase</keyword>
<evidence type="ECO:0000256" key="7">
    <source>
        <dbReference type="ARBA" id="ARBA00023098"/>
    </source>
</evidence>
<dbReference type="Gene3D" id="3.40.50.1110">
    <property type="entry name" value="SGNH hydrolase"/>
    <property type="match status" value="1"/>
</dbReference>
<dbReference type="GO" id="GO:0016042">
    <property type="term" value="P:lipid catabolic process"/>
    <property type="evidence" value="ECO:0007669"/>
    <property type="project" value="UniProtKB-KW"/>
</dbReference>
<dbReference type="Proteomes" id="UP000489600">
    <property type="component" value="Unassembled WGS sequence"/>
</dbReference>
<comment type="subcellular location">
    <subcellularLocation>
        <location evidence="1">Secreted</location>
    </subcellularLocation>
</comment>
<dbReference type="OrthoDB" id="1600564at2759"/>
<evidence type="ECO:0000313" key="9">
    <source>
        <dbReference type="Proteomes" id="UP000489600"/>
    </source>
</evidence>
<evidence type="ECO:0000256" key="3">
    <source>
        <dbReference type="ARBA" id="ARBA00022525"/>
    </source>
</evidence>
<keyword evidence="4" id="KW-0732">Signal</keyword>
<keyword evidence="6" id="KW-0442">Lipid degradation</keyword>
<dbReference type="InterPro" id="IPR036514">
    <property type="entry name" value="SGNH_hydro_sf"/>
</dbReference>
<keyword evidence="9" id="KW-1185">Reference proteome</keyword>
<dbReference type="PANTHER" id="PTHR45650:SF25">
    <property type="entry name" value="GENOME ASSEMBLY, CHROMOSOME: A08"/>
    <property type="match status" value="1"/>
</dbReference>
<dbReference type="InterPro" id="IPR051238">
    <property type="entry name" value="GDSL_esterase/lipase"/>
</dbReference>
<evidence type="ECO:0000256" key="5">
    <source>
        <dbReference type="ARBA" id="ARBA00022801"/>
    </source>
</evidence>
<evidence type="ECO:0000256" key="2">
    <source>
        <dbReference type="ARBA" id="ARBA00008668"/>
    </source>
</evidence>
<evidence type="ECO:0000256" key="4">
    <source>
        <dbReference type="ARBA" id="ARBA00022729"/>
    </source>
</evidence>
<reference evidence="8" key="1">
    <citation type="submission" date="2019-07" db="EMBL/GenBank/DDBJ databases">
        <authorList>
            <person name="Dittberner H."/>
        </authorList>
    </citation>
    <scope>NUCLEOTIDE SEQUENCE [LARGE SCALE GENOMIC DNA]</scope>
</reference>
<evidence type="ECO:0000313" key="8">
    <source>
        <dbReference type="EMBL" id="VVB11029.1"/>
    </source>
</evidence>
<protein>
    <recommendedName>
        <fullName evidence="10">GDSL esterase/lipase</fullName>
    </recommendedName>
</protein>
<comment type="similarity">
    <text evidence="2">Belongs to the 'GDSL' lipolytic enzyme family.</text>
</comment>
<accession>A0A565CBR1</accession>
<comment type="caution">
    <text evidence="8">The sequence shown here is derived from an EMBL/GenBank/DDBJ whole genome shotgun (WGS) entry which is preliminary data.</text>
</comment>
<evidence type="ECO:0000256" key="6">
    <source>
        <dbReference type="ARBA" id="ARBA00022963"/>
    </source>
</evidence>
<proteinExistence type="inferred from homology"/>